<dbReference type="RefSeq" id="WP_059464149.1">
    <property type="nucleotide sequence ID" value="NZ_LOTC01000001.1"/>
</dbReference>
<proteinExistence type="predicted"/>
<feature type="signal peptide" evidence="1">
    <location>
        <begin position="1"/>
        <end position="21"/>
    </location>
</feature>
<organism evidence="2 3">
    <name type="scientific">Burkholderia diffusa</name>
    <dbReference type="NCBI Taxonomy" id="488732"/>
    <lineage>
        <taxon>Bacteria</taxon>
        <taxon>Pseudomonadati</taxon>
        <taxon>Pseudomonadota</taxon>
        <taxon>Betaproteobacteria</taxon>
        <taxon>Burkholderiales</taxon>
        <taxon>Burkholderiaceae</taxon>
        <taxon>Burkholderia</taxon>
        <taxon>Burkholderia cepacia complex</taxon>
    </lineage>
</organism>
<comment type="caution">
    <text evidence="2">The sequence shown here is derived from an EMBL/GenBank/DDBJ whole genome shotgun (WGS) entry which is preliminary data.</text>
</comment>
<evidence type="ECO:0000313" key="3">
    <source>
        <dbReference type="Proteomes" id="UP000063236"/>
    </source>
</evidence>
<keyword evidence="1" id="KW-0732">Signal</keyword>
<dbReference type="EMBL" id="LPJV01000031">
    <property type="protein sequence ID" value="KWF53692.1"/>
    <property type="molecule type" value="Genomic_DNA"/>
</dbReference>
<dbReference type="Proteomes" id="UP000063236">
    <property type="component" value="Unassembled WGS sequence"/>
</dbReference>
<dbReference type="AlphaFoldDB" id="A0AAW3PGK9"/>
<accession>A0AAW3PGK9</accession>
<protein>
    <recommendedName>
        <fullName evidence="4">Purine nucleoside phosphorylase</fullName>
    </recommendedName>
</protein>
<evidence type="ECO:0008006" key="4">
    <source>
        <dbReference type="Google" id="ProtNLM"/>
    </source>
</evidence>
<name>A0AAW3PGK9_9BURK</name>
<gene>
    <name evidence="2" type="ORF">WL88_14525</name>
</gene>
<dbReference type="Pfam" id="PF13663">
    <property type="entry name" value="DUF4148"/>
    <property type="match status" value="1"/>
</dbReference>
<dbReference type="InterPro" id="IPR025421">
    <property type="entry name" value="DUF4148"/>
</dbReference>
<feature type="chain" id="PRO_5043778011" description="Purine nucleoside phosphorylase" evidence="1">
    <location>
        <begin position="22"/>
        <end position="100"/>
    </location>
</feature>
<sequence length="100" mass="10917">MKLSTTVACMLLACASTAAFAAPHLTPQECNAYPFVHTRHEVTHADLVRELAELEQVGYEPAHSGPYYPDDLDAAKRRLAAEYRTDCIHALTADAGTSTR</sequence>
<evidence type="ECO:0000256" key="1">
    <source>
        <dbReference type="SAM" id="SignalP"/>
    </source>
</evidence>
<evidence type="ECO:0000313" key="2">
    <source>
        <dbReference type="EMBL" id="KWF53692.1"/>
    </source>
</evidence>
<reference evidence="2 3" key="1">
    <citation type="submission" date="2015-11" db="EMBL/GenBank/DDBJ databases">
        <title>Expanding the genomic diversity of Burkholderia species for the development of highly accurate diagnostics.</title>
        <authorList>
            <person name="Sahl J."/>
            <person name="Keim P."/>
            <person name="Wagner D."/>
        </authorList>
    </citation>
    <scope>NUCLEOTIDE SEQUENCE [LARGE SCALE GENOMIC DNA]</scope>
    <source>
        <strain evidence="2 3">MSMB378WGS</strain>
    </source>
</reference>